<evidence type="ECO:0000313" key="8">
    <source>
        <dbReference type="EMBL" id="MEX5729000.1"/>
    </source>
</evidence>
<keyword evidence="5 6" id="KW-0472">Membrane</keyword>
<feature type="transmembrane region" description="Helical" evidence="6">
    <location>
        <begin position="146"/>
        <end position="168"/>
    </location>
</feature>
<evidence type="ECO:0000256" key="2">
    <source>
        <dbReference type="ARBA" id="ARBA00009853"/>
    </source>
</evidence>
<comment type="similarity">
    <text evidence="2">Belongs to the drug/metabolite transporter (DMT) superfamily. 10 TMS drug/metabolite exporter (DME) (TC 2.A.7.3) family.</text>
</comment>
<feature type="transmembrane region" description="Helical" evidence="6">
    <location>
        <begin position="124"/>
        <end position="140"/>
    </location>
</feature>
<dbReference type="Pfam" id="PF00892">
    <property type="entry name" value="EamA"/>
    <property type="match status" value="2"/>
</dbReference>
<evidence type="ECO:0000313" key="9">
    <source>
        <dbReference type="Proteomes" id="UP001560019"/>
    </source>
</evidence>
<comment type="subcellular location">
    <subcellularLocation>
        <location evidence="1">Membrane</location>
        <topology evidence="1">Multi-pass membrane protein</topology>
    </subcellularLocation>
</comment>
<evidence type="ECO:0000256" key="3">
    <source>
        <dbReference type="ARBA" id="ARBA00022692"/>
    </source>
</evidence>
<evidence type="ECO:0000256" key="6">
    <source>
        <dbReference type="SAM" id="Phobius"/>
    </source>
</evidence>
<dbReference type="PANTHER" id="PTHR22911:SF6">
    <property type="entry name" value="SOLUTE CARRIER FAMILY 35 MEMBER G1"/>
    <property type="match status" value="1"/>
</dbReference>
<feature type="transmembrane region" description="Helical" evidence="6">
    <location>
        <begin position="234"/>
        <end position="258"/>
    </location>
</feature>
<feature type="domain" description="EamA" evidence="7">
    <location>
        <begin position="149"/>
        <end position="279"/>
    </location>
</feature>
<dbReference type="EMBL" id="JBEHHI010000002">
    <property type="protein sequence ID" value="MEX5729000.1"/>
    <property type="molecule type" value="Genomic_DNA"/>
</dbReference>
<gene>
    <name evidence="8" type="ORF">Ga0609869_002353</name>
</gene>
<dbReference type="PANTHER" id="PTHR22911">
    <property type="entry name" value="ACYL-MALONYL CONDENSING ENZYME-RELATED"/>
    <property type="match status" value="1"/>
</dbReference>
<evidence type="ECO:0000256" key="4">
    <source>
        <dbReference type="ARBA" id="ARBA00022989"/>
    </source>
</evidence>
<evidence type="ECO:0000256" key="1">
    <source>
        <dbReference type="ARBA" id="ARBA00004141"/>
    </source>
</evidence>
<name>A0ABV3XUJ5_9RHOB</name>
<comment type="caution">
    <text evidence="8">The sequence shown here is derived from an EMBL/GenBank/DDBJ whole genome shotgun (WGS) entry which is preliminary data.</text>
</comment>
<keyword evidence="4 6" id="KW-1133">Transmembrane helix</keyword>
<sequence>MSPPATLRATAWMTGAIASFSSMAVAGRAVQIELDTFELLFYRSLIGIVLVVAVGRAAGTLNQVPTRRPGLHILRNISHFAGQNLWFYALTAIPLAQVFALEFTSPLWVAVLAPLILGERLTRSRALAAMVGFVGILIVARPDPAALEPGALAALGAALGFAGSAVFTKRLTRTESVTCILFWLTVMQAAMGLACAGADFDIAWPSVTAWPWLAVIGCAGLFAHFCLTRALALAPAIIVMPMDFLRLPVIALVGMAFYREPLEAAVFLGAAVIFSANLMNLRTETRRTKQRSVG</sequence>
<dbReference type="InterPro" id="IPR037185">
    <property type="entry name" value="EmrE-like"/>
</dbReference>
<keyword evidence="3 6" id="KW-0812">Transmembrane</keyword>
<keyword evidence="9" id="KW-1185">Reference proteome</keyword>
<dbReference type="Proteomes" id="UP001560019">
    <property type="component" value="Unassembled WGS sequence"/>
</dbReference>
<proteinExistence type="inferred from homology"/>
<dbReference type="InterPro" id="IPR000620">
    <property type="entry name" value="EamA_dom"/>
</dbReference>
<evidence type="ECO:0000256" key="5">
    <source>
        <dbReference type="ARBA" id="ARBA00023136"/>
    </source>
</evidence>
<feature type="transmembrane region" description="Helical" evidence="6">
    <location>
        <begin position="39"/>
        <end position="59"/>
    </location>
</feature>
<feature type="transmembrane region" description="Helical" evidence="6">
    <location>
        <begin position="209"/>
        <end position="227"/>
    </location>
</feature>
<feature type="domain" description="EamA" evidence="7">
    <location>
        <begin position="11"/>
        <end position="140"/>
    </location>
</feature>
<protein>
    <submittedName>
        <fullName evidence="8">Drug/metabolite transporter (DMT)-like permease</fullName>
    </submittedName>
</protein>
<organism evidence="8 9">
    <name type="scientific">Rhodovulum iodosum</name>
    <dbReference type="NCBI Taxonomy" id="68291"/>
    <lineage>
        <taxon>Bacteria</taxon>
        <taxon>Pseudomonadati</taxon>
        <taxon>Pseudomonadota</taxon>
        <taxon>Alphaproteobacteria</taxon>
        <taxon>Rhodobacterales</taxon>
        <taxon>Paracoccaceae</taxon>
        <taxon>Rhodovulum</taxon>
    </lineage>
</organism>
<feature type="transmembrane region" description="Helical" evidence="6">
    <location>
        <begin position="95"/>
        <end position="117"/>
    </location>
</feature>
<dbReference type="SUPFAM" id="SSF103481">
    <property type="entry name" value="Multidrug resistance efflux transporter EmrE"/>
    <property type="match status" value="2"/>
</dbReference>
<feature type="transmembrane region" description="Helical" evidence="6">
    <location>
        <begin position="180"/>
        <end position="203"/>
    </location>
</feature>
<evidence type="ECO:0000259" key="7">
    <source>
        <dbReference type="Pfam" id="PF00892"/>
    </source>
</evidence>
<feature type="transmembrane region" description="Helical" evidence="6">
    <location>
        <begin position="264"/>
        <end position="281"/>
    </location>
</feature>
<reference evidence="8 9" key="1">
    <citation type="submission" date="2024-06" db="EMBL/GenBank/DDBJ databases">
        <title>Genome of Rhodovulum iodosum, a marine photoferrotroph.</title>
        <authorList>
            <person name="Bianchini G."/>
            <person name="Nikeleit V."/>
            <person name="Kappler A."/>
            <person name="Bryce C."/>
            <person name="Sanchez-Baracaldo P."/>
        </authorList>
    </citation>
    <scope>NUCLEOTIDE SEQUENCE [LARGE SCALE GENOMIC DNA]</scope>
    <source>
        <strain evidence="8 9">UT/N1</strain>
    </source>
</reference>
<accession>A0ABV3XUJ5</accession>